<evidence type="ECO:0000256" key="4">
    <source>
        <dbReference type="SAM" id="MobiDB-lite"/>
    </source>
</evidence>
<evidence type="ECO:0000256" key="3">
    <source>
        <dbReference type="SAM" id="Coils"/>
    </source>
</evidence>
<dbReference type="AlphaFoldDB" id="A0A2A9N8X5"/>
<protein>
    <recommendedName>
        <fullName evidence="5">CCHC-type domain-containing protein</fullName>
    </recommendedName>
</protein>
<accession>A0A2A9N8X5</accession>
<feature type="region of interest" description="Disordered" evidence="4">
    <location>
        <begin position="311"/>
        <end position="335"/>
    </location>
</feature>
<reference evidence="6 7" key="1">
    <citation type="submission" date="2014-02" db="EMBL/GenBank/DDBJ databases">
        <title>Transposable element dynamics among asymbiotic and ectomycorrhizal Amanita fungi.</title>
        <authorList>
            <consortium name="DOE Joint Genome Institute"/>
            <person name="Hess J."/>
            <person name="Skrede I."/>
            <person name="Wolfe B."/>
            <person name="LaButti K."/>
            <person name="Ohm R.A."/>
            <person name="Grigoriev I.V."/>
            <person name="Pringle A."/>
        </authorList>
    </citation>
    <scope>NUCLEOTIDE SEQUENCE [LARGE SCALE GENOMIC DNA]</scope>
    <source>
        <strain evidence="6 7">SKay4041</strain>
    </source>
</reference>
<feature type="compositionally biased region" description="Low complexity" evidence="4">
    <location>
        <begin position="316"/>
        <end position="328"/>
    </location>
</feature>
<dbReference type="STRING" id="703135.A0A2A9N8X5"/>
<dbReference type="GO" id="GO:0008270">
    <property type="term" value="F:zinc ion binding"/>
    <property type="evidence" value="ECO:0007669"/>
    <property type="project" value="UniProtKB-KW"/>
</dbReference>
<feature type="domain" description="CCHC-type" evidence="5">
    <location>
        <begin position="262"/>
        <end position="277"/>
    </location>
</feature>
<dbReference type="GO" id="GO:0006397">
    <property type="term" value="P:mRNA processing"/>
    <property type="evidence" value="ECO:0007669"/>
    <property type="project" value="UniProtKB-KW"/>
</dbReference>
<keyword evidence="2" id="KW-0862">Zinc</keyword>
<dbReference type="GO" id="GO:0003676">
    <property type="term" value="F:nucleic acid binding"/>
    <property type="evidence" value="ECO:0007669"/>
    <property type="project" value="InterPro"/>
</dbReference>
<dbReference type="EMBL" id="KZ302323">
    <property type="protein sequence ID" value="PFH45634.1"/>
    <property type="molecule type" value="Genomic_DNA"/>
</dbReference>
<dbReference type="Pfam" id="PF00098">
    <property type="entry name" value="zf-CCHC"/>
    <property type="match status" value="1"/>
</dbReference>
<dbReference type="InterPro" id="IPR036875">
    <property type="entry name" value="Znf_CCHC_sf"/>
</dbReference>
<dbReference type="SUPFAM" id="SSF57756">
    <property type="entry name" value="Retrovirus zinc finger-like domains"/>
    <property type="match status" value="1"/>
</dbReference>
<keyword evidence="7" id="KW-1185">Reference proteome</keyword>
<sequence>MMVNGGTGGTDKLDWSLTQALEQIQQLLGAVNNLQHTIAQQGQTIAQLQAQAAVVNPVQGQTTRGPKMASLPLYDGSMASCEAFINVCQLYILAKPHKFANLQVKITWVLGFMQTDFQTQYLELTEADSIELLYRDIYKAFGDPNKQATAIQEVITIRQGTKSGEEHVQMFKQSYMQSGYGETAGIHEFKRSLNTLLLDKLMAVLNLPTTLEGCGDKRWQKGKPSPLEVEKWNRGPPLNLDNSLQLTHNAKLLDPRFSRLQCFNCGQPGHFAQSCPQPCQQWTRLMDAWNNGMENEREELRRMMDVGDVGAAPERSTTSQASTPSSSTQHFQFHQ</sequence>
<dbReference type="InterPro" id="IPR001878">
    <property type="entry name" value="Znf_CCHC"/>
</dbReference>
<keyword evidence="2" id="KW-0863">Zinc-finger</keyword>
<organism evidence="6 7">
    <name type="scientific">Amanita thiersii Skay4041</name>
    <dbReference type="NCBI Taxonomy" id="703135"/>
    <lineage>
        <taxon>Eukaryota</taxon>
        <taxon>Fungi</taxon>
        <taxon>Dikarya</taxon>
        <taxon>Basidiomycota</taxon>
        <taxon>Agaricomycotina</taxon>
        <taxon>Agaricomycetes</taxon>
        <taxon>Agaricomycetidae</taxon>
        <taxon>Agaricales</taxon>
        <taxon>Pluteineae</taxon>
        <taxon>Amanitaceae</taxon>
        <taxon>Amanita</taxon>
    </lineage>
</organism>
<keyword evidence="2" id="KW-0479">Metal-binding</keyword>
<evidence type="ECO:0000313" key="7">
    <source>
        <dbReference type="Proteomes" id="UP000242287"/>
    </source>
</evidence>
<dbReference type="Gene3D" id="4.10.60.10">
    <property type="entry name" value="Zinc finger, CCHC-type"/>
    <property type="match status" value="1"/>
</dbReference>
<evidence type="ECO:0000259" key="5">
    <source>
        <dbReference type="PROSITE" id="PS50158"/>
    </source>
</evidence>
<evidence type="ECO:0000256" key="1">
    <source>
        <dbReference type="ARBA" id="ARBA00022664"/>
    </source>
</evidence>
<dbReference type="PROSITE" id="PS50158">
    <property type="entry name" value="ZF_CCHC"/>
    <property type="match status" value="1"/>
</dbReference>
<name>A0A2A9N8X5_9AGAR</name>
<feature type="coiled-coil region" evidence="3">
    <location>
        <begin position="17"/>
        <end position="51"/>
    </location>
</feature>
<proteinExistence type="predicted"/>
<evidence type="ECO:0000313" key="6">
    <source>
        <dbReference type="EMBL" id="PFH45634.1"/>
    </source>
</evidence>
<keyword evidence="3" id="KW-0175">Coiled coil</keyword>
<dbReference type="Proteomes" id="UP000242287">
    <property type="component" value="Unassembled WGS sequence"/>
</dbReference>
<keyword evidence="1" id="KW-0507">mRNA processing</keyword>
<dbReference type="SMART" id="SM00343">
    <property type="entry name" value="ZnF_C2HC"/>
    <property type="match status" value="1"/>
</dbReference>
<evidence type="ECO:0000256" key="2">
    <source>
        <dbReference type="PROSITE-ProRule" id="PRU00047"/>
    </source>
</evidence>
<gene>
    <name evidence="6" type="ORF">AMATHDRAFT_8882</name>
</gene>
<dbReference type="OrthoDB" id="8026949at2759"/>